<evidence type="ECO:0000313" key="3">
    <source>
        <dbReference type="EMBL" id="MSC32957.1"/>
    </source>
</evidence>
<comment type="caution">
    <text evidence="2">The sequence shown here is derived from an EMBL/GenBank/DDBJ whole genome shotgun (WGS) entry which is preliminary data.</text>
</comment>
<sequence>MAMIKKGTLMSQDETIALYPKTSADNVLTENGSTVESELANKSPTNHTHPIDSALSMTSENPVQNKVVAKVIGDIDGALSAVINGTDFDAQLTELLGV</sequence>
<feature type="compositionally biased region" description="Polar residues" evidence="1">
    <location>
        <begin position="31"/>
        <end position="48"/>
    </location>
</feature>
<protein>
    <submittedName>
        <fullName evidence="2">Uncharacterized protein</fullName>
    </submittedName>
</protein>
<dbReference type="AlphaFoldDB" id="A0A6N7S682"/>
<dbReference type="EMBL" id="WKPJ01000009">
    <property type="protein sequence ID" value="MSA89279.1"/>
    <property type="molecule type" value="Genomic_DNA"/>
</dbReference>
<name>A0A6N7S682_9FIRM</name>
<dbReference type="EMBL" id="WKPI01000010">
    <property type="protein sequence ID" value="MSC32957.1"/>
    <property type="molecule type" value="Genomic_DNA"/>
</dbReference>
<proteinExistence type="predicted"/>
<accession>A0A6N7S682</accession>
<evidence type="ECO:0000313" key="4">
    <source>
        <dbReference type="Proteomes" id="UP000433575"/>
    </source>
</evidence>
<gene>
    <name evidence="3" type="ORF">GKD88_07470</name>
    <name evidence="2" type="ORF">GKE08_08065</name>
</gene>
<evidence type="ECO:0000313" key="5">
    <source>
        <dbReference type="Proteomes" id="UP000480929"/>
    </source>
</evidence>
<reference evidence="4 5" key="1">
    <citation type="journal article" date="2019" name="Nat. Med.">
        <title>A library of human gut bacterial isolates paired with longitudinal multiomics data enables mechanistic microbiome research.</title>
        <authorList>
            <person name="Poyet M."/>
            <person name="Groussin M."/>
            <person name="Gibbons S.M."/>
            <person name="Avila-Pacheco J."/>
            <person name="Jiang X."/>
            <person name="Kearney S.M."/>
            <person name="Perrotta A.R."/>
            <person name="Berdy B."/>
            <person name="Zhao S."/>
            <person name="Lieberman T.D."/>
            <person name="Swanson P.K."/>
            <person name="Smith M."/>
            <person name="Roesemann S."/>
            <person name="Alexander J.E."/>
            <person name="Rich S.A."/>
            <person name="Livny J."/>
            <person name="Vlamakis H."/>
            <person name="Clish C."/>
            <person name="Bullock K."/>
            <person name="Deik A."/>
            <person name="Scott J."/>
            <person name="Pierce K.A."/>
            <person name="Xavier R.J."/>
            <person name="Alm E.J."/>
        </authorList>
    </citation>
    <scope>NUCLEOTIDE SEQUENCE [LARGE SCALE GENOMIC DNA]</scope>
    <source>
        <strain evidence="2 4">BIOML-A4</strain>
        <strain evidence="3 5">BIOML-A5</strain>
    </source>
</reference>
<dbReference type="Proteomes" id="UP000480929">
    <property type="component" value="Unassembled WGS sequence"/>
</dbReference>
<organism evidence="2 4">
    <name type="scientific">Holdemania massiliensis</name>
    <dbReference type="NCBI Taxonomy" id="1468449"/>
    <lineage>
        <taxon>Bacteria</taxon>
        <taxon>Bacillati</taxon>
        <taxon>Bacillota</taxon>
        <taxon>Erysipelotrichia</taxon>
        <taxon>Erysipelotrichales</taxon>
        <taxon>Erysipelotrichaceae</taxon>
        <taxon>Holdemania</taxon>
    </lineage>
</organism>
<feature type="region of interest" description="Disordered" evidence="1">
    <location>
        <begin position="31"/>
        <end position="58"/>
    </location>
</feature>
<evidence type="ECO:0000256" key="1">
    <source>
        <dbReference type="SAM" id="MobiDB-lite"/>
    </source>
</evidence>
<dbReference type="RefSeq" id="WP_151848909.1">
    <property type="nucleotide sequence ID" value="NZ_WKPI01000010.1"/>
</dbReference>
<keyword evidence="5" id="KW-1185">Reference proteome</keyword>
<dbReference type="Proteomes" id="UP000433575">
    <property type="component" value="Unassembled WGS sequence"/>
</dbReference>
<evidence type="ECO:0000313" key="2">
    <source>
        <dbReference type="EMBL" id="MSA89279.1"/>
    </source>
</evidence>